<feature type="transmembrane region" description="Helical" evidence="8">
    <location>
        <begin position="377"/>
        <end position="396"/>
    </location>
</feature>
<dbReference type="Gene3D" id="1.20.1730.10">
    <property type="entry name" value="Sodium/glucose cotransporter"/>
    <property type="match status" value="1"/>
</dbReference>
<dbReference type="PANTHER" id="PTHR48086:SF7">
    <property type="entry name" value="SODIUM-SOLUTE SYMPORTER-RELATED"/>
    <property type="match status" value="1"/>
</dbReference>
<feature type="transmembrane region" description="Helical" evidence="8">
    <location>
        <begin position="352"/>
        <end position="371"/>
    </location>
</feature>
<dbReference type="EMBL" id="BAABHF010000024">
    <property type="protein sequence ID" value="GAA4498827.1"/>
    <property type="molecule type" value="Genomic_DNA"/>
</dbReference>
<comment type="subcellular location">
    <subcellularLocation>
        <location evidence="1">Membrane</location>
        <topology evidence="1">Multi-pass membrane protein</topology>
    </subcellularLocation>
</comment>
<dbReference type="RefSeq" id="WP_345466759.1">
    <property type="nucleotide sequence ID" value="NZ_BAABHF010000024.1"/>
</dbReference>
<gene>
    <name evidence="9" type="ORF">GCM10023191_044660</name>
</gene>
<evidence type="ECO:0000256" key="4">
    <source>
        <dbReference type="ARBA" id="ARBA00022692"/>
    </source>
</evidence>
<accession>A0ABP8Q971</accession>
<organism evidence="9 10">
    <name type="scientific">Actinoallomurus oryzae</name>
    <dbReference type="NCBI Taxonomy" id="502180"/>
    <lineage>
        <taxon>Bacteria</taxon>
        <taxon>Bacillati</taxon>
        <taxon>Actinomycetota</taxon>
        <taxon>Actinomycetes</taxon>
        <taxon>Streptosporangiales</taxon>
        <taxon>Thermomonosporaceae</taxon>
        <taxon>Actinoallomurus</taxon>
    </lineage>
</organism>
<proteinExistence type="inferred from homology"/>
<protein>
    <submittedName>
        <fullName evidence="9">Sodium:solute symporter</fullName>
    </submittedName>
</protein>
<comment type="similarity">
    <text evidence="2 7">Belongs to the sodium:solute symporter (SSF) (TC 2.A.21) family.</text>
</comment>
<keyword evidence="5 8" id="KW-1133">Transmembrane helix</keyword>
<feature type="transmembrane region" description="Helical" evidence="8">
    <location>
        <begin position="403"/>
        <end position="425"/>
    </location>
</feature>
<dbReference type="InterPro" id="IPR038377">
    <property type="entry name" value="Na/Glc_symporter_sf"/>
</dbReference>
<dbReference type="InterPro" id="IPR001734">
    <property type="entry name" value="Na/solute_symporter"/>
</dbReference>
<dbReference type="InterPro" id="IPR050277">
    <property type="entry name" value="Sodium:Solute_Symporter"/>
</dbReference>
<feature type="transmembrane region" description="Helical" evidence="8">
    <location>
        <begin position="431"/>
        <end position="450"/>
    </location>
</feature>
<keyword evidence="3" id="KW-0813">Transport</keyword>
<keyword evidence="4 8" id="KW-0812">Transmembrane</keyword>
<dbReference type="PANTHER" id="PTHR48086">
    <property type="entry name" value="SODIUM/PROLINE SYMPORTER-RELATED"/>
    <property type="match status" value="1"/>
</dbReference>
<dbReference type="PROSITE" id="PS50283">
    <property type="entry name" value="NA_SOLUT_SYMP_3"/>
    <property type="match status" value="1"/>
</dbReference>
<dbReference type="Proteomes" id="UP001500503">
    <property type="component" value="Unassembled WGS sequence"/>
</dbReference>
<evidence type="ECO:0000256" key="6">
    <source>
        <dbReference type="ARBA" id="ARBA00023136"/>
    </source>
</evidence>
<feature type="transmembrane region" description="Helical" evidence="8">
    <location>
        <begin position="142"/>
        <end position="164"/>
    </location>
</feature>
<evidence type="ECO:0000313" key="10">
    <source>
        <dbReference type="Proteomes" id="UP001500503"/>
    </source>
</evidence>
<feature type="transmembrane region" description="Helical" evidence="8">
    <location>
        <begin position="302"/>
        <end position="331"/>
    </location>
</feature>
<feature type="transmembrane region" description="Helical" evidence="8">
    <location>
        <begin position="71"/>
        <end position="89"/>
    </location>
</feature>
<comment type="caution">
    <text evidence="9">The sequence shown here is derived from an EMBL/GenBank/DDBJ whole genome shotgun (WGS) entry which is preliminary data.</text>
</comment>
<feature type="transmembrane region" description="Helical" evidence="8">
    <location>
        <begin position="215"/>
        <end position="236"/>
    </location>
</feature>
<dbReference type="CDD" id="cd11479">
    <property type="entry name" value="SLC5sbd_u3"/>
    <property type="match status" value="1"/>
</dbReference>
<evidence type="ECO:0000256" key="5">
    <source>
        <dbReference type="ARBA" id="ARBA00022989"/>
    </source>
</evidence>
<keyword evidence="6 8" id="KW-0472">Membrane</keyword>
<feature type="transmembrane region" description="Helical" evidence="8">
    <location>
        <begin position="176"/>
        <end position="195"/>
    </location>
</feature>
<dbReference type="Pfam" id="PF00474">
    <property type="entry name" value="SSF"/>
    <property type="match status" value="1"/>
</dbReference>
<evidence type="ECO:0000256" key="1">
    <source>
        <dbReference type="ARBA" id="ARBA00004141"/>
    </source>
</evidence>
<name>A0ABP8Q971_9ACTN</name>
<evidence type="ECO:0000256" key="3">
    <source>
        <dbReference type="ARBA" id="ARBA00022448"/>
    </source>
</evidence>
<evidence type="ECO:0000313" key="9">
    <source>
        <dbReference type="EMBL" id="GAA4498827.1"/>
    </source>
</evidence>
<sequence length="470" mass="48672">MTDKLVIVLYFVVMLGAGYAGMRRSRDAEDFTVAGRRLGPFMYTSAMSTVVLGGASTVGGVSLGYQYGVSGMALVLALACGITAIGLLLSKKLLRNGIYTVPDLIGRRFGISARHVASVIVVFYSLMVGVSQIVAIGTVLNVVFGLSPTVAALAGWAVITLYSVAGGMWSITLTDVIQFVIKTVGIFLILLPLSVHRAGGFGHMQARLPHSFFSPVGIGVGTILAYFLLFFFGFMIDQGNWQRLFTARSEKVAFYGSIASGVYCALYGLAGALIGTAARVILPALANPDNAYAELSREVLPVGVFGLVIAAALAATMSCASGLLIGASTVLTNDVYRPLRGDRAASVRANRVALTAVCVVALLVSFASGSVVGTVTVAADLLAAALFVPAMGALFWPRASRTAALASMIAGAAGCVAFMVVDGLYANEPVMYGGLASLVVFLAVGAFVPASSPRDLGMGRAVQLESVASE</sequence>
<evidence type="ECO:0000256" key="2">
    <source>
        <dbReference type="ARBA" id="ARBA00006434"/>
    </source>
</evidence>
<feature type="transmembrane region" description="Helical" evidence="8">
    <location>
        <begin position="257"/>
        <end position="282"/>
    </location>
</feature>
<evidence type="ECO:0000256" key="7">
    <source>
        <dbReference type="RuleBase" id="RU362091"/>
    </source>
</evidence>
<feature type="transmembrane region" description="Helical" evidence="8">
    <location>
        <begin position="43"/>
        <end position="65"/>
    </location>
</feature>
<reference evidence="10" key="1">
    <citation type="journal article" date="2019" name="Int. J. Syst. Evol. Microbiol.">
        <title>The Global Catalogue of Microorganisms (GCM) 10K type strain sequencing project: providing services to taxonomists for standard genome sequencing and annotation.</title>
        <authorList>
            <consortium name="The Broad Institute Genomics Platform"/>
            <consortium name="The Broad Institute Genome Sequencing Center for Infectious Disease"/>
            <person name="Wu L."/>
            <person name="Ma J."/>
        </authorList>
    </citation>
    <scope>NUCLEOTIDE SEQUENCE [LARGE SCALE GENOMIC DNA]</scope>
    <source>
        <strain evidence="10">JCM 17933</strain>
    </source>
</reference>
<keyword evidence="10" id="KW-1185">Reference proteome</keyword>
<feature type="transmembrane region" description="Helical" evidence="8">
    <location>
        <begin position="6"/>
        <end position="22"/>
    </location>
</feature>
<feature type="transmembrane region" description="Helical" evidence="8">
    <location>
        <begin position="116"/>
        <end position="136"/>
    </location>
</feature>
<evidence type="ECO:0000256" key="8">
    <source>
        <dbReference type="SAM" id="Phobius"/>
    </source>
</evidence>